<protein>
    <submittedName>
        <fullName evidence="5">ArsR family transcriptional regulator</fullName>
    </submittedName>
</protein>
<proteinExistence type="predicted"/>
<dbReference type="InterPro" id="IPR036390">
    <property type="entry name" value="WH_DNA-bd_sf"/>
</dbReference>
<dbReference type="PRINTS" id="PR00778">
    <property type="entry name" value="HTHARSR"/>
</dbReference>
<accession>A0A3N4Z1Q7</accession>
<dbReference type="CDD" id="cd00090">
    <property type="entry name" value="HTH_ARSR"/>
    <property type="match status" value="1"/>
</dbReference>
<dbReference type="InterPro" id="IPR036388">
    <property type="entry name" value="WH-like_DNA-bd_sf"/>
</dbReference>
<dbReference type="PROSITE" id="PS50987">
    <property type="entry name" value="HTH_ARSR_2"/>
    <property type="match status" value="1"/>
</dbReference>
<keyword evidence="1" id="KW-0805">Transcription regulation</keyword>
<evidence type="ECO:0000256" key="1">
    <source>
        <dbReference type="ARBA" id="ARBA00023015"/>
    </source>
</evidence>
<dbReference type="EMBL" id="RKRA01000001">
    <property type="protein sequence ID" value="RPF25744.1"/>
    <property type="molecule type" value="Genomic_DNA"/>
</dbReference>
<evidence type="ECO:0000256" key="3">
    <source>
        <dbReference type="ARBA" id="ARBA00023163"/>
    </source>
</evidence>
<dbReference type="SUPFAM" id="SSF46785">
    <property type="entry name" value="Winged helix' DNA-binding domain"/>
    <property type="match status" value="1"/>
</dbReference>
<dbReference type="InterPro" id="IPR011991">
    <property type="entry name" value="ArsR-like_HTH"/>
</dbReference>
<dbReference type="SMART" id="SM00418">
    <property type="entry name" value="HTH_ARSR"/>
    <property type="match status" value="1"/>
</dbReference>
<dbReference type="InterPro" id="IPR001845">
    <property type="entry name" value="HTH_ArsR_DNA-bd_dom"/>
</dbReference>
<evidence type="ECO:0000313" key="6">
    <source>
        <dbReference type="Proteomes" id="UP000280726"/>
    </source>
</evidence>
<gene>
    <name evidence="5" type="ORF">EDD32_0155</name>
</gene>
<keyword evidence="3" id="KW-0804">Transcription</keyword>
<name>A0A3N4Z1Q7_9MICO</name>
<comment type="caution">
    <text evidence="5">The sequence shown here is derived from an EMBL/GenBank/DDBJ whole genome shotgun (WGS) entry which is preliminary data.</text>
</comment>
<dbReference type="PANTHER" id="PTHR33154:SF33">
    <property type="entry name" value="TRANSCRIPTIONAL REPRESSOR SDPR"/>
    <property type="match status" value="1"/>
</dbReference>
<keyword evidence="6" id="KW-1185">Reference proteome</keyword>
<dbReference type="GO" id="GO:0003700">
    <property type="term" value="F:DNA-binding transcription factor activity"/>
    <property type="evidence" value="ECO:0007669"/>
    <property type="project" value="InterPro"/>
</dbReference>
<dbReference type="Pfam" id="PF01022">
    <property type="entry name" value="HTH_5"/>
    <property type="match status" value="1"/>
</dbReference>
<dbReference type="AlphaFoldDB" id="A0A3N4Z1Q7"/>
<evidence type="ECO:0000259" key="4">
    <source>
        <dbReference type="PROSITE" id="PS50987"/>
    </source>
</evidence>
<evidence type="ECO:0000256" key="2">
    <source>
        <dbReference type="ARBA" id="ARBA00023125"/>
    </source>
</evidence>
<reference evidence="5 6" key="1">
    <citation type="submission" date="2018-11" db="EMBL/GenBank/DDBJ databases">
        <title>Sequencing the genomes of 1000 actinobacteria strains.</title>
        <authorList>
            <person name="Klenk H.-P."/>
        </authorList>
    </citation>
    <scope>NUCLEOTIDE SEQUENCE [LARGE SCALE GENOMIC DNA]</scope>
    <source>
        <strain evidence="5 6">DSM 14418</strain>
    </source>
</reference>
<dbReference type="Proteomes" id="UP000280726">
    <property type="component" value="Unassembled WGS sequence"/>
</dbReference>
<sequence>MQAANSDFSGERGVVDPAVLAPAAALFHGLSDPARLAILQHLTMGEHRVRDLTEHLGLAQSTVSAHLACLRDCGLVTSRPEGRASMFTLTTAPELLAVLATAEQLLASTGYAVELCPNYGIGATTTPDAEHLQPHQNLETAR</sequence>
<dbReference type="NCBIfam" id="NF033788">
    <property type="entry name" value="HTH_metalloreg"/>
    <property type="match status" value="1"/>
</dbReference>
<dbReference type="Gene3D" id="1.10.10.10">
    <property type="entry name" value="Winged helix-like DNA-binding domain superfamily/Winged helix DNA-binding domain"/>
    <property type="match status" value="1"/>
</dbReference>
<organism evidence="5 6">
    <name type="scientific">Georgenia muralis</name>
    <dbReference type="NCBI Taxonomy" id="154117"/>
    <lineage>
        <taxon>Bacteria</taxon>
        <taxon>Bacillati</taxon>
        <taxon>Actinomycetota</taxon>
        <taxon>Actinomycetes</taxon>
        <taxon>Micrococcales</taxon>
        <taxon>Bogoriellaceae</taxon>
        <taxon>Georgenia</taxon>
    </lineage>
</organism>
<dbReference type="PANTHER" id="PTHR33154">
    <property type="entry name" value="TRANSCRIPTIONAL REGULATOR, ARSR FAMILY"/>
    <property type="match status" value="1"/>
</dbReference>
<keyword evidence="2" id="KW-0238">DNA-binding</keyword>
<feature type="domain" description="HTH arsR-type" evidence="4">
    <location>
        <begin position="15"/>
        <end position="110"/>
    </location>
</feature>
<evidence type="ECO:0000313" key="5">
    <source>
        <dbReference type="EMBL" id="RPF25744.1"/>
    </source>
</evidence>
<dbReference type="InterPro" id="IPR051081">
    <property type="entry name" value="HTH_MetalResp_TranReg"/>
</dbReference>
<dbReference type="GO" id="GO:0003677">
    <property type="term" value="F:DNA binding"/>
    <property type="evidence" value="ECO:0007669"/>
    <property type="project" value="UniProtKB-KW"/>
</dbReference>